<dbReference type="Gene3D" id="1.10.3720.10">
    <property type="entry name" value="MetI-like"/>
    <property type="match status" value="1"/>
</dbReference>
<dbReference type="AlphaFoldDB" id="S0FM31"/>
<evidence type="ECO:0000313" key="9">
    <source>
        <dbReference type="EMBL" id="EMS70224.1"/>
    </source>
</evidence>
<dbReference type="RefSeq" id="WP_004628792.1">
    <property type="nucleotide sequence ID" value="NZ_AORV01000058.1"/>
</dbReference>
<evidence type="ECO:0000256" key="1">
    <source>
        <dbReference type="ARBA" id="ARBA00004651"/>
    </source>
</evidence>
<evidence type="ECO:0000256" key="6">
    <source>
        <dbReference type="ARBA" id="ARBA00023136"/>
    </source>
</evidence>
<keyword evidence="4 7" id="KW-0812">Transmembrane</keyword>
<keyword evidence="10" id="KW-1185">Reference proteome</keyword>
<dbReference type="Pfam" id="PF00528">
    <property type="entry name" value="BPD_transp_1"/>
    <property type="match status" value="1"/>
</dbReference>
<feature type="transmembrane region" description="Helical" evidence="7">
    <location>
        <begin position="132"/>
        <end position="155"/>
    </location>
</feature>
<dbReference type="PATRIC" id="fig|1195236.3.peg.4253"/>
<keyword evidence="5 7" id="KW-1133">Transmembrane helix</keyword>
<keyword evidence="6 7" id="KW-0472">Membrane</keyword>
<dbReference type="GO" id="GO:0005886">
    <property type="term" value="C:plasma membrane"/>
    <property type="evidence" value="ECO:0007669"/>
    <property type="project" value="UniProtKB-SubCell"/>
</dbReference>
<dbReference type="STRING" id="1195236.CTER_4039"/>
<evidence type="ECO:0000259" key="8">
    <source>
        <dbReference type="PROSITE" id="PS50928"/>
    </source>
</evidence>
<sequence length="275" mass="30579">MKKTIGNISVYIILCGLGITFILPLVWMIRSSFMDIAQIFILPPEWIPNPFTLNNYIEAATMAPFGLYALNTVIILVFGTFGTILTATMAAFGFSRLKWKGRDLVFSVILSGMMLPGVVTLIPQFIGWKTLGFYNTFVPLIAPSFLGGGAFNIFLFRQFFMSIPAELDEAAVMDGASYASIYSRIILPLSKSAIVVVAIFSFMFHWNDFFNPLIYLSDDTKYTLAIGLQQLQGQYVSAWHIIMAASTIVVLPCLVVFMFGQKYILEGIVMTGIKS</sequence>
<feature type="transmembrane region" description="Helical" evidence="7">
    <location>
        <begin position="185"/>
        <end position="206"/>
    </location>
</feature>
<dbReference type="EMBL" id="AORV01000058">
    <property type="protein sequence ID" value="EMS70224.1"/>
    <property type="molecule type" value="Genomic_DNA"/>
</dbReference>
<dbReference type="PANTHER" id="PTHR43744:SF12">
    <property type="entry name" value="ABC TRANSPORTER PERMEASE PROTEIN MG189-RELATED"/>
    <property type="match status" value="1"/>
</dbReference>
<feature type="domain" description="ABC transmembrane type-1" evidence="8">
    <location>
        <begin position="69"/>
        <end position="260"/>
    </location>
</feature>
<feature type="transmembrane region" description="Helical" evidence="7">
    <location>
        <begin position="7"/>
        <end position="29"/>
    </location>
</feature>
<reference evidence="9 10" key="1">
    <citation type="journal article" date="2013" name="Genome Announc.">
        <title>Draft Genome Sequence of the Cellulolytic, Mesophilic, Anaerobic Bacterium Clostridium termitidis Strain CT1112 (DSM 5398).</title>
        <authorList>
            <person name="Lal S."/>
            <person name="Ramachandran U."/>
            <person name="Zhang X."/>
            <person name="Munir R."/>
            <person name="Sparling R."/>
            <person name="Levin D.B."/>
        </authorList>
    </citation>
    <scope>NUCLEOTIDE SEQUENCE [LARGE SCALE GENOMIC DNA]</scope>
    <source>
        <strain evidence="9 10">CT1112</strain>
    </source>
</reference>
<keyword evidence="9" id="KW-0762">Sugar transport</keyword>
<evidence type="ECO:0000256" key="7">
    <source>
        <dbReference type="RuleBase" id="RU363032"/>
    </source>
</evidence>
<accession>S0FM31</accession>
<protein>
    <submittedName>
        <fullName evidence="9">ABC-type sugar transport system, permease component</fullName>
    </submittedName>
</protein>
<dbReference type="InterPro" id="IPR000515">
    <property type="entry name" value="MetI-like"/>
</dbReference>
<comment type="similarity">
    <text evidence="7">Belongs to the binding-protein-dependent transport system permease family.</text>
</comment>
<evidence type="ECO:0000256" key="4">
    <source>
        <dbReference type="ARBA" id="ARBA00022692"/>
    </source>
</evidence>
<dbReference type="PROSITE" id="PS50928">
    <property type="entry name" value="ABC_TM1"/>
    <property type="match status" value="1"/>
</dbReference>
<proteinExistence type="inferred from homology"/>
<comment type="caution">
    <text evidence="9">The sequence shown here is derived from an EMBL/GenBank/DDBJ whole genome shotgun (WGS) entry which is preliminary data.</text>
</comment>
<evidence type="ECO:0000313" key="10">
    <source>
        <dbReference type="Proteomes" id="UP000014155"/>
    </source>
</evidence>
<comment type="subcellular location">
    <subcellularLocation>
        <location evidence="1 7">Cell membrane</location>
        <topology evidence="1 7">Multi-pass membrane protein</topology>
    </subcellularLocation>
</comment>
<name>S0FM31_RUMCE</name>
<organism evidence="9 10">
    <name type="scientific">Ruminiclostridium cellobioparum subsp. termitidis CT1112</name>
    <dbReference type="NCBI Taxonomy" id="1195236"/>
    <lineage>
        <taxon>Bacteria</taxon>
        <taxon>Bacillati</taxon>
        <taxon>Bacillota</taxon>
        <taxon>Clostridia</taxon>
        <taxon>Eubacteriales</taxon>
        <taxon>Oscillospiraceae</taxon>
        <taxon>Ruminiclostridium</taxon>
    </lineage>
</organism>
<gene>
    <name evidence="9" type="ORF">CTER_4039</name>
</gene>
<evidence type="ECO:0000256" key="3">
    <source>
        <dbReference type="ARBA" id="ARBA00022475"/>
    </source>
</evidence>
<dbReference type="PANTHER" id="PTHR43744">
    <property type="entry name" value="ABC TRANSPORTER PERMEASE PROTEIN MG189-RELATED-RELATED"/>
    <property type="match status" value="1"/>
</dbReference>
<feature type="transmembrane region" description="Helical" evidence="7">
    <location>
        <begin position="68"/>
        <end position="92"/>
    </location>
</feature>
<dbReference type="eggNOG" id="COG0395">
    <property type="taxonomic scope" value="Bacteria"/>
</dbReference>
<feature type="transmembrane region" description="Helical" evidence="7">
    <location>
        <begin position="104"/>
        <end position="126"/>
    </location>
</feature>
<keyword evidence="2 7" id="KW-0813">Transport</keyword>
<dbReference type="GO" id="GO:0055085">
    <property type="term" value="P:transmembrane transport"/>
    <property type="evidence" value="ECO:0007669"/>
    <property type="project" value="InterPro"/>
</dbReference>
<keyword evidence="3" id="KW-1003">Cell membrane</keyword>
<dbReference type="Proteomes" id="UP000014155">
    <property type="component" value="Unassembled WGS sequence"/>
</dbReference>
<evidence type="ECO:0000256" key="5">
    <source>
        <dbReference type="ARBA" id="ARBA00022989"/>
    </source>
</evidence>
<feature type="transmembrane region" description="Helical" evidence="7">
    <location>
        <begin position="238"/>
        <end position="260"/>
    </location>
</feature>
<evidence type="ECO:0000256" key="2">
    <source>
        <dbReference type="ARBA" id="ARBA00022448"/>
    </source>
</evidence>
<dbReference type="InterPro" id="IPR035906">
    <property type="entry name" value="MetI-like_sf"/>
</dbReference>
<dbReference type="CDD" id="cd06261">
    <property type="entry name" value="TM_PBP2"/>
    <property type="match status" value="1"/>
</dbReference>
<dbReference type="SUPFAM" id="SSF161098">
    <property type="entry name" value="MetI-like"/>
    <property type="match status" value="1"/>
</dbReference>